<dbReference type="SUPFAM" id="SSF141318">
    <property type="entry name" value="TM0957-like"/>
    <property type="match status" value="1"/>
</dbReference>
<name>A0A368ZMQ3_9GAMM</name>
<dbReference type="OrthoDB" id="6631333at2"/>
<gene>
    <name evidence="1" type="ORF">DFP77_14123</name>
</gene>
<sequence>MQTQLSNQLAAKKRKRLLIAGIFTAAVVGAMAIDTKVIINGSIEDLRQQAFSPDNYAKINYPDIKQYVESNAVDATALLNALREDKKAAGQKYGIGGGVGPVIPVSLEGTVTEGRSGIFKISIPNFPDNQTVRVQTGPALNGTDLRDATGEIKFGKFKNQIEYQDVGAAMNRVMKAEILDDLDRDNLVDKTVAITGVFRLINAKNWLITPVGMDVK</sequence>
<dbReference type="InterPro" id="IPR036215">
    <property type="entry name" value="TM0957-like_sf"/>
</dbReference>
<dbReference type="AlphaFoldDB" id="A0A368ZMQ3"/>
<evidence type="ECO:0000313" key="2">
    <source>
        <dbReference type="Proteomes" id="UP000253506"/>
    </source>
</evidence>
<dbReference type="RefSeq" id="WP_114413450.1">
    <property type="nucleotide sequence ID" value="NZ_QPJQ01000041.1"/>
</dbReference>
<dbReference type="PIRSF" id="PIRSF033535">
    <property type="entry name" value="UCP033535_plp"/>
    <property type="match status" value="1"/>
</dbReference>
<comment type="caution">
    <text evidence="1">The sequence shown here is derived from an EMBL/GenBank/DDBJ whole genome shotgun (WGS) entry which is preliminary data.</text>
</comment>
<dbReference type="InterPro" id="IPR014582">
    <property type="entry name" value="UCP033535_lipo"/>
</dbReference>
<dbReference type="EMBL" id="QPJQ01000041">
    <property type="protein sequence ID" value="RCW94960.1"/>
    <property type="molecule type" value="Genomic_DNA"/>
</dbReference>
<reference evidence="1 2" key="1">
    <citation type="submission" date="2018-07" db="EMBL/GenBank/DDBJ databases">
        <title>Genomic Encyclopedia of Type Strains, Phase III (KMG-III): the genomes of soil and plant-associated and newly described type strains.</title>
        <authorList>
            <person name="Whitman W."/>
        </authorList>
    </citation>
    <scope>NUCLEOTIDE SEQUENCE [LARGE SCALE GENOMIC DNA]</scope>
    <source>
        <strain evidence="1 2">CECT 7731</strain>
    </source>
</reference>
<protein>
    <submittedName>
        <fullName evidence="1">Putative lipoprotein DUF2291</fullName>
    </submittedName>
</protein>
<dbReference type="Pfam" id="PF10054">
    <property type="entry name" value="DUF2291"/>
    <property type="match status" value="1"/>
</dbReference>
<keyword evidence="1" id="KW-0449">Lipoprotein</keyword>
<dbReference type="Gene3D" id="2.40.50.420">
    <property type="entry name" value="Envelope glycoprotein gp160, DUF2291, alpha/beta domain"/>
    <property type="match status" value="1"/>
</dbReference>
<accession>A0A368ZMQ3</accession>
<dbReference type="Gene3D" id="1.10.10.1260">
    <property type="entry name" value="Envelope glycoprotein gp160, DUF2291, helical domain"/>
    <property type="match status" value="1"/>
</dbReference>
<dbReference type="Proteomes" id="UP000253506">
    <property type="component" value="Unassembled WGS sequence"/>
</dbReference>
<organism evidence="1 2">
    <name type="scientific">Marinomonas foliarum</name>
    <dbReference type="NCBI Taxonomy" id="491950"/>
    <lineage>
        <taxon>Bacteria</taxon>
        <taxon>Pseudomonadati</taxon>
        <taxon>Pseudomonadota</taxon>
        <taxon>Gammaproteobacteria</taxon>
        <taxon>Oceanospirillales</taxon>
        <taxon>Oceanospirillaceae</taxon>
        <taxon>Marinomonas</taxon>
    </lineage>
</organism>
<proteinExistence type="predicted"/>
<evidence type="ECO:0000313" key="1">
    <source>
        <dbReference type="EMBL" id="RCW94960.1"/>
    </source>
</evidence>